<dbReference type="EMBL" id="CP013862">
    <property type="protein sequence ID" value="ALX50205.1"/>
    <property type="molecule type" value="Genomic_DNA"/>
</dbReference>
<dbReference type="STRING" id="1472767.AOX59_17455"/>
<dbReference type="RefSeq" id="WP_068447468.1">
    <property type="nucleotide sequence ID" value="NZ_CP013862.1"/>
</dbReference>
<evidence type="ECO:0000256" key="2">
    <source>
        <dbReference type="ARBA" id="ARBA00022723"/>
    </source>
</evidence>
<proteinExistence type="inferred from homology"/>
<comment type="similarity">
    <text evidence="1">Belongs to the DinB family.</text>
</comment>
<evidence type="ECO:0000256" key="1">
    <source>
        <dbReference type="ARBA" id="ARBA00008635"/>
    </source>
</evidence>
<dbReference type="Proteomes" id="UP000050331">
    <property type="component" value="Chromosome"/>
</dbReference>
<protein>
    <recommendedName>
        <fullName evidence="6">Damage-inducible protein DinB</fullName>
    </recommendedName>
</protein>
<organism evidence="4 5">
    <name type="scientific">Lentibacillus amyloliquefaciens</name>
    <dbReference type="NCBI Taxonomy" id="1472767"/>
    <lineage>
        <taxon>Bacteria</taxon>
        <taxon>Bacillati</taxon>
        <taxon>Bacillota</taxon>
        <taxon>Bacilli</taxon>
        <taxon>Bacillales</taxon>
        <taxon>Bacillaceae</taxon>
        <taxon>Lentibacillus</taxon>
    </lineage>
</organism>
<sequence length="156" mass="18091">MSNGMEGAVNGWLQHRMILDDLLALVDDDYVDYRPWDGAMSLGELAIHIVTSTHMFVNGIKKGEFEAPPEENNYKTINDIRTIVQRYTEETKEEIATIFTYQMKGYIQFNKLRAPGTYWFSNAIDHEVHHKGQLFTYVRMTGVKDVPNFTRQPDEI</sequence>
<evidence type="ECO:0000256" key="3">
    <source>
        <dbReference type="PIRSR" id="PIRSR607837-1"/>
    </source>
</evidence>
<keyword evidence="2 3" id="KW-0479">Metal-binding</keyword>
<dbReference type="KEGG" id="lao:AOX59_17455"/>
<feature type="binding site" evidence="3">
    <location>
        <position position="48"/>
    </location>
    <ligand>
        <name>a divalent metal cation</name>
        <dbReference type="ChEBI" id="CHEBI:60240"/>
    </ligand>
</feature>
<dbReference type="Pfam" id="PF05163">
    <property type="entry name" value="DinB"/>
    <property type="match status" value="1"/>
</dbReference>
<accession>A0A0U4FI33</accession>
<name>A0A0U4FI33_9BACI</name>
<dbReference type="InterPro" id="IPR034660">
    <property type="entry name" value="DinB/YfiT-like"/>
</dbReference>
<dbReference type="SUPFAM" id="SSF109854">
    <property type="entry name" value="DinB/YfiT-like putative metalloenzymes"/>
    <property type="match status" value="1"/>
</dbReference>
<feature type="binding site" evidence="3">
    <location>
        <position position="130"/>
    </location>
    <ligand>
        <name>a divalent metal cation</name>
        <dbReference type="ChEBI" id="CHEBI:60240"/>
    </ligand>
</feature>
<reference evidence="4 5" key="1">
    <citation type="submission" date="2016-01" db="EMBL/GenBank/DDBJ databases">
        <title>Complete genome sequence of strain Lentibacillus amyloliquefaciens LAM0015T isolated from saline sediment.</title>
        <authorList>
            <person name="Wang J.-L."/>
            <person name="He M.-X."/>
        </authorList>
    </citation>
    <scope>NUCLEOTIDE SEQUENCE [LARGE SCALE GENOMIC DNA]</scope>
    <source>
        <strain evidence="4 5">LAM0015</strain>
    </source>
</reference>
<dbReference type="GO" id="GO:0046872">
    <property type="term" value="F:metal ion binding"/>
    <property type="evidence" value="ECO:0007669"/>
    <property type="project" value="UniProtKB-KW"/>
</dbReference>
<keyword evidence="5" id="KW-1185">Reference proteome</keyword>
<dbReference type="Gene3D" id="1.20.120.450">
    <property type="entry name" value="dinb family like domain"/>
    <property type="match status" value="1"/>
</dbReference>
<dbReference type="InterPro" id="IPR007837">
    <property type="entry name" value="DinB"/>
</dbReference>
<evidence type="ECO:0000313" key="4">
    <source>
        <dbReference type="EMBL" id="ALX50205.1"/>
    </source>
</evidence>
<evidence type="ECO:0008006" key="6">
    <source>
        <dbReference type="Google" id="ProtNLM"/>
    </source>
</evidence>
<gene>
    <name evidence="4" type="ORF">AOX59_17455</name>
</gene>
<dbReference type="AlphaFoldDB" id="A0A0U4FI33"/>
<evidence type="ECO:0000313" key="5">
    <source>
        <dbReference type="Proteomes" id="UP000050331"/>
    </source>
</evidence>
<feature type="binding site" evidence="3">
    <location>
        <position position="126"/>
    </location>
    <ligand>
        <name>a divalent metal cation</name>
        <dbReference type="ChEBI" id="CHEBI:60240"/>
    </ligand>
</feature>